<proteinExistence type="predicted"/>
<evidence type="ECO:0000313" key="3">
    <source>
        <dbReference type="EMBL" id="NRF71444.1"/>
    </source>
</evidence>
<keyword evidence="4" id="KW-1185">Reference proteome</keyword>
<feature type="domain" description="ATPase AAA-type core" evidence="1">
    <location>
        <begin position="331"/>
        <end position="402"/>
    </location>
</feature>
<dbReference type="Pfam" id="PF13304">
    <property type="entry name" value="AAA_21"/>
    <property type="match status" value="1"/>
</dbReference>
<evidence type="ECO:0000259" key="2">
    <source>
        <dbReference type="Pfam" id="PF13476"/>
    </source>
</evidence>
<dbReference type="PANTHER" id="PTHR43581:SF2">
    <property type="entry name" value="EXCINUCLEASE ATPASE SUBUNIT"/>
    <property type="match status" value="1"/>
</dbReference>
<evidence type="ECO:0000259" key="1">
    <source>
        <dbReference type="Pfam" id="PF13304"/>
    </source>
</evidence>
<dbReference type="Proteomes" id="UP000737171">
    <property type="component" value="Unassembled WGS sequence"/>
</dbReference>
<organism evidence="3 4">
    <name type="scientific">Pseudaquabacterium terrae</name>
    <dbReference type="NCBI Taxonomy" id="2732868"/>
    <lineage>
        <taxon>Bacteria</taxon>
        <taxon>Pseudomonadati</taxon>
        <taxon>Pseudomonadota</taxon>
        <taxon>Betaproteobacteria</taxon>
        <taxon>Burkholderiales</taxon>
        <taxon>Sphaerotilaceae</taxon>
        <taxon>Pseudaquabacterium</taxon>
    </lineage>
</organism>
<evidence type="ECO:0000313" key="4">
    <source>
        <dbReference type="Proteomes" id="UP000737171"/>
    </source>
</evidence>
<dbReference type="InterPro" id="IPR038729">
    <property type="entry name" value="Rad50/SbcC_AAA"/>
</dbReference>
<gene>
    <name evidence="3" type="ORF">HLB44_31105</name>
</gene>
<feature type="domain" description="Rad50/SbcC-type AAA" evidence="2">
    <location>
        <begin position="4"/>
        <end position="192"/>
    </location>
</feature>
<dbReference type="InterPro" id="IPR003959">
    <property type="entry name" value="ATPase_AAA_core"/>
</dbReference>
<name>A0ABX2ESC1_9BURK</name>
<dbReference type="InterPro" id="IPR051396">
    <property type="entry name" value="Bact_Antivir_Def_Nuclease"/>
</dbReference>
<dbReference type="EMBL" id="JABRWJ010000012">
    <property type="protein sequence ID" value="NRF71444.1"/>
    <property type="molecule type" value="Genomic_DNA"/>
</dbReference>
<protein>
    <submittedName>
        <fullName evidence="3">AAA family ATPase</fullName>
    </submittedName>
</protein>
<sequence>MKIVSAENGTGKTTLLNALYWTLTGQFFRLNSINFAELHLNFSNGKVVQLAKPELSDLNFKEVDASSLTFFRRFGLTRADLTTMAQLFLSEGDSPQLRDFPPYKKMYEDSPYDHDDIQERLQSLIERHVNQEKFSELKRAIDDGLDGTKVLYLPTYRRIEANLLMQNQVKEGATDQLIYFGLSDVERTLKTLTESIRKTTLESYLRISGRFLDNLVENSTGQTRIDQGPSELDQEAMKTVLARIGKNSEDLTVKRIDELIESGEIGRSNHYHLHYFLAQLTNISRLQASEEGDIESFIRVVNQYWKAAQSDKKFVYDKYTVDVYVNNTITETKIPLHVLSSGEKQIISVFARLYFSKATEYFVIIDEPELSLSIEWQRLFLPDIVATPKCRGLLAITHSPFVFENNLDRCAASLVTSTWRG</sequence>
<accession>A0ABX2ESC1</accession>
<dbReference type="SUPFAM" id="SSF52540">
    <property type="entry name" value="P-loop containing nucleoside triphosphate hydrolases"/>
    <property type="match status" value="1"/>
</dbReference>
<dbReference type="PANTHER" id="PTHR43581">
    <property type="entry name" value="ATP/GTP PHOSPHATASE"/>
    <property type="match status" value="1"/>
</dbReference>
<dbReference type="Pfam" id="PF13476">
    <property type="entry name" value="AAA_23"/>
    <property type="match status" value="1"/>
</dbReference>
<comment type="caution">
    <text evidence="3">The sequence shown here is derived from an EMBL/GenBank/DDBJ whole genome shotgun (WGS) entry which is preliminary data.</text>
</comment>
<reference evidence="3 4" key="1">
    <citation type="submission" date="2020-05" db="EMBL/GenBank/DDBJ databases">
        <title>Aquincola sp. isolate from soil.</title>
        <authorList>
            <person name="Han J."/>
            <person name="Kim D.-U."/>
        </authorList>
    </citation>
    <scope>NUCLEOTIDE SEQUENCE [LARGE SCALE GENOMIC DNA]</scope>
    <source>
        <strain evidence="3 4">S2</strain>
    </source>
</reference>
<dbReference type="InterPro" id="IPR027417">
    <property type="entry name" value="P-loop_NTPase"/>
</dbReference>
<dbReference type="Gene3D" id="3.40.50.300">
    <property type="entry name" value="P-loop containing nucleotide triphosphate hydrolases"/>
    <property type="match status" value="1"/>
</dbReference>